<proteinExistence type="inferred from homology"/>
<dbReference type="PRINTS" id="PR01989">
    <property type="entry name" value="EUOM20RECPTR"/>
</dbReference>
<feature type="transmembrane region" description="Helical" evidence="14">
    <location>
        <begin position="23"/>
        <end position="41"/>
    </location>
</feature>
<evidence type="ECO:0000256" key="1">
    <source>
        <dbReference type="ARBA" id="ARBA00004572"/>
    </source>
</evidence>
<keyword evidence="4 14" id="KW-0812">Transmembrane</keyword>
<keyword evidence="3" id="KW-0813">Transport</keyword>
<evidence type="ECO:0000313" key="15">
    <source>
        <dbReference type="EMBL" id="CRZ24638.1"/>
    </source>
</evidence>
<evidence type="ECO:0000256" key="14">
    <source>
        <dbReference type="SAM" id="Phobius"/>
    </source>
</evidence>
<feature type="region of interest" description="Disordered" evidence="13">
    <location>
        <begin position="215"/>
        <end position="257"/>
    </location>
</feature>
<evidence type="ECO:0000256" key="6">
    <source>
        <dbReference type="ARBA" id="ARBA00022927"/>
    </source>
</evidence>
<dbReference type="PRINTS" id="PR00351">
    <property type="entry name" value="OM20RECEPTOR"/>
</dbReference>
<evidence type="ECO:0000256" key="13">
    <source>
        <dbReference type="SAM" id="MobiDB-lite"/>
    </source>
</evidence>
<evidence type="ECO:0000256" key="8">
    <source>
        <dbReference type="ARBA" id="ARBA00023128"/>
    </source>
</evidence>
<dbReference type="InterPro" id="IPR023392">
    <property type="entry name" value="Tom20_dom_sf"/>
</dbReference>
<dbReference type="PANTHER" id="PTHR12430:SF0">
    <property type="entry name" value="TRANSLOCASE OF OUTER MITOCHONDRIAL MEMBRANE 20"/>
    <property type="match status" value="1"/>
</dbReference>
<name>A0A0H5S7D8_BRUMA</name>
<evidence type="ECO:0000256" key="5">
    <source>
        <dbReference type="ARBA" id="ARBA00022787"/>
    </source>
</evidence>
<evidence type="ECO:0000256" key="9">
    <source>
        <dbReference type="ARBA" id="ARBA00023136"/>
    </source>
</evidence>
<dbReference type="Pfam" id="PF02064">
    <property type="entry name" value="MAS20"/>
    <property type="match status" value="1"/>
</dbReference>
<feature type="compositionally biased region" description="Low complexity" evidence="13">
    <location>
        <begin position="218"/>
        <end position="257"/>
    </location>
</feature>
<keyword evidence="6" id="KW-0653">Protein transport</keyword>
<evidence type="ECO:0000256" key="3">
    <source>
        <dbReference type="ARBA" id="ARBA00022448"/>
    </source>
</evidence>
<comment type="similarity">
    <text evidence="2">Belongs to the Tom20 family.</text>
</comment>
<dbReference type="GO" id="GO:0016031">
    <property type="term" value="P:tRNA import into mitochondrion"/>
    <property type="evidence" value="ECO:0007669"/>
    <property type="project" value="TreeGrafter"/>
</dbReference>
<evidence type="ECO:0000256" key="2">
    <source>
        <dbReference type="ARBA" id="ARBA00005792"/>
    </source>
</evidence>
<gene>
    <name evidence="16" type="primary">bma-tomm-20</name>
    <name evidence="15" type="synonym">Bma-tomm-20</name>
    <name evidence="16" type="ORF">Bm3553</name>
    <name evidence="15" type="ORF">BM_Bm3553</name>
</gene>
<dbReference type="InterPro" id="IPR022422">
    <property type="entry name" value="MAS20_rcpt_metazoan"/>
</dbReference>
<comment type="subunit">
    <text evidence="11">Forms part of the preprotein translocase complex of the outer mitochondrial membrane (TOM complex).</text>
</comment>
<dbReference type="SUPFAM" id="SSF47157">
    <property type="entry name" value="Mitochondrial import receptor subunit Tom20"/>
    <property type="match status" value="1"/>
</dbReference>
<organism evidence="15">
    <name type="scientific">Brugia malayi</name>
    <name type="common">Filarial nematode worm</name>
    <dbReference type="NCBI Taxonomy" id="6279"/>
    <lineage>
        <taxon>Eukaryota</taxon>
        <taxon>Metazoa</taxon>
        <taxon>Ecdysozoa</taxon>
        <taxon>Nematoda</taxon>
        <taxon>Chromadorea</taxon>
        <taxon>Rhabditida</taxon>
        <taxon>Spirurina</taxon>
        <taxon>Spiruromorpha</taxon>
        <taxon>Filarioidea</taxon>
        <taxon>Onchocercidae</taxon>
        <taxon>Brugia</taxon>
    </lineage>
</organism>
<reference evidence="15" key="1">
    <citation type="journal article" date="2007" name="Science">
        <title>Draft genome of the filarial nematode parasite Brugia malayi.</title>
        <authorList>
            <person name="Ghedin E."/>
            <person name="Wang S."/>
            <person name="Spiro D."/>
            <person name="Caler E."/>
            <person name="Zhao Q."/>
            <person name="Crabtree J."/>
            <person name="Allen J.E."/>
            <person name="Delcher A.L."/>
            <person name="Guiliano D.B."/>
            <person name="Miranda-Saavedra D."/>
            <person name="Angiuoli S.V."/>
            <person name="Creasy T."/>
            <person name="Amedeo P."/>
            <person name="Haas B."/>
            <person name="El-Sayed N.M."/>
            <person name="Wortman J.R."/>
            <person name="Feldblyum T."/>
            <person name="Tallon L."/>
            <person name="Schatz M."/>
            <person name="Shumway M."/>
            <person name="Koo H."/>
            <person name="Salzberg S.L."/>
            <person name="Schobel S."/>
            <person name="Pertea M."/>
            <person name="Pop M."/>
            <person name="White O."/>
            <person name="Barton G.J."/>
            <person name="Carlow C.K."/>
            <person name="Crawford M.J."/>
            <person name="Daub J."/>
            <person name="Dimmic M.W."/>
            <person name="Estes C.F."/>
            <person name="Foster J.M."/>
            <person name="Ganatra M."/>
            <person name="Gregory W.F."/>
            <person name="Johnson N.M."/>
            <person name="Jin J."/>
            <person name="Komuniecki R."/>
            <person name="Korf I."/>
            <person name="Kumar S."/>
            <person name="Laney S."/>
            <person name="Li B.W."/>
            <person name="Li W."/>
            <person name="Lindblom T.H."/>
            <person name="Lustigman S."/>
            <person name="Ma D."/>
            <person name="Maina C.V."/>
            <person name="Martin D.M."/>
            <person name="McCarter J.P."/>
            <person name="McReynolds L."/>
            <person name="Mitreva M."/>
            <person name="Nutman T.B."/>
            <person name="Parkinson J."/>
            <person name="Peregrin-Alvarez J.M."/>
            <person name="Poole C."/>
            <person name="Ren Q."/>
            <person name="Saunders L."/>
            <person name="Sluder A.E."/>
            <person name="Smith K."/>
            <person name="Stanke M."/>
            <person name="Unnasch T.R."/>
            <person name="Ware J."/>
            <person name="Wei A.D."/>
            <person name="Weil G."/>
            <person name="Williams D.J."/>
            <person name="Zhang Y."/>
            <person name="Williams S.A."/>
            <person name="Fraser-Liggett C."/>
            <person name="Slatko B."/>
            <person name="Blaxter M.L."/>
            <person name="Scott A.L."/>
        </authorList>
    </citation>
    <scope>NUCLEOTIDE SEQUENCE</scope>
    <source>
        <strain evidence="15">FR3</strain>
    </source>
</reference>
<evidence type="ECO:0000313" key="16">
    <source>
        <dbReference type="WormBase" id="Bm3553"/>
    </source>
</evidence>
<dbReference type="Gene3D" id="1.20.960.10">
    <property type="entry name" value="Mitochondrial outer membrane translocase complex, subunit Tom20 domain"/>
    <property type="match status" value="1"/>
</dbReference>
<evidence type="ECO:0000256" key="10">
    <source>
        <dbReference type="ARBA" id="ARBA00040061"/>
    </source>
</evidence>
<sequence>VHFTKIKMGNESFLSSIFSRQRIVTAAGIAAAAFVGYCIYFDHKRRSAPDYKQKIREQRRATEKKKQPTIFPNPHNATEMQAFFLQEVQLGEELVADGHTEEGIEHLCNAITLCGQPAQLIQIFQQTLPSEHFDLLIQKLPETKTRLMRMFGDRVGQVERSHAGAEDGEGPLAVAAPNTIEISDDLELEYSSNALSSDYDHCSLYPLSSRNFENSTMTSPLPSLSQPSLHLSQSQLLPQLPSSSSSSSASSSSSSSSSSASASLSSLSSSSSSTSSSSSSVSASASSSASSLSLPLSLSPASTLPSTDTVSISTSQNQFRINDKNLITTEYMSLAAGYGMQTPIISNHLEILDTNNDLNGLLNLITMNIL</sequence>
<dbReference type="InterPro" id="IPR002056">
    <property type="entry name" value="MAS20"/>
</dbReference>
<dbReference type="GO" id="GO:0008320">
    <property type="term" value="F:protein transmembrane transporter activity"/>
    <property type="evidence" value="ECO:0007669"/>
    <property type="project" value="TreeGrafter"/>
</dbReference>
<feature type="non-terminal residue" evidence="15">
    <location>
        <position position="1"/>
    </location>
</feature>
<dbReference type="GO" id="GO:0005742">
    <property type="term" value="C:mitochondrial outer membrane translocase complex"/>
    <property type="evidence" value="ECO:0007669"/>
    <property type="project" value="InterPro"/>
</dbReference>
<evidence type="ECO:0000256" key="4">
    <source>
        <dbReference type="ARBA" id="ARBA00022692"/>
    </source>
</evidence>
<dbReference type="GO" id="GO:0006886">
    <property type="term" value="P:intracellular protein transport"/>
    <property type="evidence" value="ECO:0007669"/>
    <property type="project" value="InterPro"/>
</dbReference>
<dbReference type="PANTHER" id="PTHR12430">
    <property type="entry name" value="MITOCHONDRIAL IMPORT RECEPTOR SUBUNIT TOM20"/>
    <property type="match status" value="1"/>
</dbReference>
<evidence type="ECO:0000256" key="7">
    <source>
        <dbReference type="ARBA" id="ARBA00022989"/>
    </source>
</evidence>
<feature type="region of interest" description="Disordered" evidence="13">
    <location>
        <begin position="51"/>
        <end position="73"/>
    </location>
</feature>
<evidence type="ECO:0000256" key="11">
    <source>
        <dbReference type="ARBA" id="ARBA00064251"/>
    </source>
</evidence>
<dbReference type="FunFam" id="1.20.960.10:FF:000004">
    <property type="entry name" value="Mitochondrial import receptor subunit TOM20 homolog"/>
    <property type="match status" value="1"/>
</dbReference>
<dbReference type="GO" id="GO:0006605">
    <property type="term" value="P:protein targeting"/>
    <property type="evidence" value="ECO:0007669"/>
    <property type="project" value="InterPro"/>
</dbReference>
<dbReference type="GO" id="GO:0030150">
    <property type="term" value="P:protein import into mitochondrial matrix"/>
    <property type="evidence" value="ECO:0007669"/>
    <property type="project" value="TreeGrafter"/>
</dbReference>
<keyword evidence="5" id="KW-1000">Mitochondrion outer membrane</keyword>
<dbReference type="AlphaFoldDB" id="A0A0H5S7D8"/>
<protein>
    <recommendedName>
        <fullName evidence="10">Mitochondrial import receptor subunit TOM20 homolog</fullName>
    </recommendedName>
    <alternativeName>
        <fullName evidence="12">Translocase of outer mitochondrial membrane protein 20</fullName>
    </alternativeName>
</protein>
<accession>A0A0H5S7D8</accession>
<feature type="compositionally biased region" description="Basic and acidic residues" evidence="13">
    <location>
        <begin position="51"/>
        <end position="66"/>
    </location>
</feature>
<dbReference type="EMBL" id="LN856970">
    <property type="protein sequence ID" value="CRZ24638.1"/>
    <property type="molecule type" value="Genomic_DNA"/>
</dbReference>
<evidence type="ECO:0000256" key="12">
    <source>
        <dbReference type="ARBA" id="ARBA00079364"/>
    </source>
</evidence>
<keyword evidence="8" id="KW-0496">Mitochondrion</keyword>
<reference evidence="15" key="2">
    <citation type="submission" date="2012-12" db="EMBL/GenBank/DDBJ databases">
        <authorList>
            <person name="Gao Y.W."/>
            <person name="Fan S.T."/>
            <person name="Sun H.T."/>
            <person name="Wang Z."/>
            <person name="Gao X.L."/>
            <person name="Li Y.G."/>
            <person name="Wang T.C."/>
            <person name="Zhang K."/>
            <person name="Xu W.W."/>
            <person name="Yu Z.J."/>
            <person name="Xia X.Z."/>
        </authorList>
    </citation>
    <scope>NUCLEOTIDE SEQUENCE</scope>
    <source>
        <strain evidence="15">FR3</strain>
    </source>
</reference>
<dbReference type="WormBase" id="Bm3553">
    <property type="protein sequence ID" value="BM03206"/>
    <property type="gene ID" value="WBGene00223814"/>
    <property type="gene designation" value="Bma-tomm-20"/>
</dbReference>
<keyword evidence="9 14" id="KW-0472">Membrane</keyword>
<comment type="subcellular location">
    <subcellularLocation>
        <location evidence="1">Mitochondrion outer membrane</location>
        <topology evidence="1">Single-pass membrane protein</topology>
    </subcellularLocation>
</comment>
<keyword evidence="7 14" id="KW-1133">Transmembrane helix</keyword>
<dbReference type="GO" id="GO:0030943">
    <property type="term" value="F:mitochondrion targeting sequence binding"/>
    <property type="evidence" value="ECO:0007669"/>
    <property type="project" value="TreeGrafter"/>
</dbReference>